<dbReference type="GO" id="GO:0030488">
    <property type="term" value="P:tRNA methylation"/>
    <property type="evidence" value="ECO:0007669"/>
    <property type="project" value="InterPro"/>
</dbReference>
<dbReference type="InterPro" id="IPR029063">
    <property type="entry name" value="SAM-dependent_MTases_sf"/>
</dbReference>
<evidence type="ECO:0000256" key="3">
    <source>
        <dbReference type="ARBA" id="ARBA00021704"/>
    </source>
</evidence>
<dbReference type="EMBL" id="KQ965764">
    <property type="protein sequence ID" value="KXS15103.1"/>
    <property type="molecule type" value="Genomic_DNA"/>
</dbReference>
<gene>
    <name evidence="8" type="ORF">M427DRAFT_99105</name>
</gene>
<comment type="subcellular location">
    <subcellularLocation>
        <location evidence="1">Nucleus</location>
    </subcellularLocation>
</comment>
<organism evidence="8 9">
    <name type="scientific">Gonapodya prolifera (strain JEL478)</name>
    <name type="common">Monoblepharis prolifera</name>
    <dbReference type="NCBI Taxonomy" id="1344416"/>
    <lineage>
        <taxon>Eukaryota</taxon>
        <taxon>Fungi</taxon>
        <taxon>Fungi incertae sedis</taxon>
        <taxon>Chytridiomycota</taxon>
        <taxon>Chytridiomycota incertae sedis</taxon>
        <taxon>Monoblepharidomycetes</taxon>
        <taxon>Monoblepharidales</taxon>
        <taxon>Gonapodyaceae</taxon>
        <taxon>Gonapodya</taxon>
    </lineage>
</organism>
<dbReference type="AlphaFoldDB" id="A0A139AFB3"/>
<evidence type="ECO:0000256" key="7">
    <source>
        <dbReference type="SAM" id="MobiDB-lite"/>
    </source>
</evidence>
<evidence type="ECO:0000256" key="6">
    <source>
        <dbReference type="ARBA" id="ARBA00032319"/>
    </source>
</evidence>
<dbReference type="GO" id="GO:0005634">
    <property type="term" value="C:nucleus"/>
    <property type="evidence" value="ECO:0007669"/>
    <property type="project" value="UniProtKB-SubCell"/>
</dbReference>
<evidence type="ECO:0000313" key="8">
    <source>
        <dbReference type="EMBL" id="KXS15103.1"/>
    </source>
</evidence>
<sequence length="422" mass="47572">MADDGSSNETVGPDKWVYIEMPSGNSKLAFLKTDSVIKLGKFGSFRASDVIGKPYGLPYEIVENDRACFAGRGSLFDDFEVDEDPDASNKEIFATRDAQKLSNAEIQQMKNETLEGKISSETLIQRVAENNATFERKTQFSKAKYLKRKEQKFGKIFRLFDPTPSLLCQYYLDMNPSKTKDLRPDSLSQMLSFGNVRSGANVAVVDEIGGLLIGAVMERLGSRGTVCAIYDGDTESYECLPYLNWKQKDRDRLHTLPWNRILTNLTDPHASSHKIERVKRRNERYQAYQSARRILEEGGFDCLITASQYSPSSIIQSLSHLIRGSGNLVVYSGYKEPLPPAYSDLRSDTNFVNVQLTETFTREYQAKPGRFHPLMNTNGNSGWLLTAIRVVSKPRPMNGSSSNVVEGADHEQTHRKRQRTDS</sequence>
<dbReference type="OrthoDB" id="10254665at2759"/>
<evidence type="ECO:0000313" key="9">
    <source>
        <dbReference type="Proteomes" id="UP000070544"/>
    </source>
</evidence>
<reference evidence="8 9" key="1">
    <citation type="journal article" date="2015" name="Genome Biol. Evol.">
        <title>Phylogenomic analyses indicate that early fungi evolved digesting cell walls of algal ancestors of land plants.</title>
        <authorList>
            <person name="Chang Y."/>
            <person name="Wang S."/>
            <person name="Sekimoto S."/>
            <person name="Aerts A.L."/>
            <person name="Choi C."/>
            <person name="Clum A."/>
            <person name="LaButti K.M."/>
            <person name="Lindquist E.A."/>
            <person name="Yee Ngan C."/>
            <person name="Ohm R.A."/>
            <person name="Salamov A.A."/>
            <person name="Grigoriev I.V."/>
            <person name="Spatafora J.W."/>
            <person name="Berbee M.L."/>
        </authorList>
    </citation>
    <scope>NUCLEOTIDE SEQUENCE [LARGE SCALE GENOMIC DNA]</scope>
    <source>
        <strain evidence="8 9">JEL478</strain>
    </source>
</reference>
<evidence type="ECO:0000256" key="4">
    <source>
        <dbReference type="ARBA" id="ARBA00022694"/>
    </source>
</evidence>
<dbReference type="STRING" id="1344416.A0A139AFB3"/>
<proteinExistence type="inferred from homology"/>
<dbReference type="InterPro" id="IPR017423">
    <property type="entry name" value="TRM6"/>
</dbReference>
<dbReference type="PANTHER" id="PTHR12945">
    <property type="entry name" value="TRANSLATION INITIATION FACTOR EIF3-RELATED"/>
    <property type="match status" value="1"/>
</dbReference>
<keyword evidence="9" id="KW-1185">Reference proteome</keyword>
<dbReference type="Gene3D" id="3.40.50.150">
    <property type="entry name" value="Vaccinia Virus protein VP39"/>
    <property type="match status" value="1"/>
</dbReference>
<feature type="region of interest" description="Disordered" evidence="7">
    <location>
        <begin position="394"/>
        <end position="422"/>
    </location>
</feature>
<evidence type="ECO:0000256" key="2">
    <source>
        <dbReference type="ARBA" id="ARBA00008320"/>
    </source>
</evidence>
<dbReference type="Pfam" id="PF04189">
    <property type="entry name" value="Gcd10p"/>
    <property type="match status" value="1"/>
</dbReference>
<accession>A0A139AFB3</accession>
<protein>
    <recommendedName>
        <fullName evidence="3">tRNA (adenine(58)-N(1))-methyltransferase non-catalytic subunit TRM6</fullName>
    </recommendedName>
    <alternativeName>
        <fullName evidence="6">tRNA(m1A58)-methyltransferase subunit TRM6</fullName>
    </alternativeName>
</protein>
<keyword evidence="4" id="KW-0819">tRNA processing</keyword>
<dbReference type="Proteomes" id="UP000070544">
    <property type="component" value="Unassembled WGS sequence"/>
</dbReference>
<evidence type="ECO:0000256" key="5">
    <source>
        <dbReference type="ARBA" id="ARBA00023242"/>
    </source>
</evidence>
<keyword evidence="5" id="KW-0539">Nucleus</keyword>
<dbReference type="OMA" id="TRCRPYQ"/>
<dbReference type="GO" id="GO:0031515">
    <property type="term" value="C:tRNA (m1A) methyltransferase complex"/>
    <property type="evidence" value="ECO:0007669"/>
    <property type="project" value="InterPro"/>
</dbReference>
<evidence type="ECO:0000256" key="1">
    <source>
        <dbReference type="ARBA" id="ARBA00004123"/>
    </source>
</evidence>
<feature type="compositionally biased region" description="Basic residues" evidence="7">
    <location>
        <begin position="413"/>
        <end position="422"/>
    </location>
</feature>
<comment type="similarity">
    <text evidence="2">Belongs to the TRM6/GCD10 family.</text>
</comment>
<name>A0A139AFB3_GONPJ</name>
<dbReference type="PANTHER" id="PTHR12945:SF0">
    <property type="entry name" value="TRNA (ADENINE(58)-N(1))-METHYLTRANSFERASE NON-CATALYTIC SUBUNIT TRM6"/>
    <property type="match status" value="1"/>
</dbReference>